<evidence type="ECO:0000313" key="2">
    <source>
        <dbReference type="Proteomes" id="UP001605036"/>
    </source>
</evidence>
<keyword evidence="2" id="KW-1185">Reference proteome</keyword>
<evidence type="ECO:0000313" key="1">
    <source>
        <dbReference type="EMBL" id="KAL2654080.1"/>
    </source>
</evidence>
<gene>
    <name evidence="1" type="ORF">R1flu_022208</name>
</gene>
<dbReference type="Proteomes" id="UP001605036">
    <property type="component" value="Unassembled WGS sequence"/>
</dbReference>
<accession>A0ABD1ZSN3</accession>
<sequence length="78" mass="8620">MPVFRLRDTYEDVVASPPPKRNHAIVHSFGVNGNPVPSASSVRGLVAQLREAAKRLDFKSSSKLRGQLQVQCFLSRSN</sequence>
<protein>
    <submittedName>
        <fullName evidence="1">Uncharacterized protein</fullName>
    </submittedName>
</protein>
<reference evidence="1 2" key="1">
    <citation type="submission" date="2024-09" db="EMBL/GenBank/DDBJ databases">
        <title>Chromosome-scale assembly of Riccia fluitans.</title>
        <authorList>
            <person name="Paukszto L."/>
            <person name="Sawicki J."/>
            <person name="Karawczyk K."/>
            <person name="Piernik-Szablinska J."/>
            <person name="Szczecinska M."/>
            <person name="Mazdziarz M."/>
        </authorList>
    </citation>
    <scope>NUCLEOTIDE SEQUENCE [LARGE SCALE GENOMIC DNA]</scope>
    <source>
        <strain evidence="1">Rf_01</strain>
        <tissue evidence="1">Aerial parts of the thallus</tissue>
    </source>
</reference>
<proteinExistence type="predicted"/>
<comment type="caution">
    <text evidence="1">The sequence shown here is derived from an EMBL/GenBank/DDBJ whole genome shotgun (WGS) entry which is preliminary data.</text>
</comment>
<dbReference type="AlphaFoldDB" id="A0ABD1ZSN3"/>
<name>A0ABD1ZSN3_9MARC</name>
<organism evidence="1 2">
    <name type="scientific">Riccia fluitans</name>
    <dbReference type="NCBI Taxonomy" id="41844"/>
    <lineage>
        <taxon>Eukaryota</taxon>
        <taxon>Viridiplantae</taxon>
        <taxon>Streptophyta</taxon>
        <taxon>Embryophyta</taxon>
        <taxon>Marchantiophyta</taxon>
        <taxon>Marchantiopsida</taxon>
        <taxon>Marchantiidae</taxon>
        <taxon>Marchantiales</taxon>
        <taxon>Ricciaceae</taxon>
        <taxon>Riccia</taxon>
    </lineage>
</organism>
<dbReference type="EMBL" id="JBHFFA010000001">
    <property type="protein sequence ID" value="KAL2654080.1"/>
    <property type="molecule type" value="Genomic_DNA"/>
</dbReference>